<proteinExistence type="inferred from homology"/>
<protein>
    <recommendedName>
        <fullName evidence="7">Phosphatidylglycerol--prolipoprotein diacylglyceryl transferase</fullName>
        <ecNumber evidence="7">2.5.1.145</ecNumber>
    </recommendedName>
</protein>
<keyword evidence="5 7" id="KW-1133">Transmembrane helix</keyword>
<evidence type="ECO:0000313" key="9">
    <source>
        <dbReference type="Proteomes" id="UP000242175"/>
    </source>
</evidence>
<feature type="transmembrane region" description="Helical" evidence="7">
    <location>
        <begin position="174"/>
        <end position="191"/>
    </location>
</feature>
<dbReference type="Pfam" id="PF01790">
    <property type="entry name" value="LGT"/>
    <property type="match status" value="1"/>
</dbReference>
<dbReference type="GO" id="GO:0008961">
    <property type="term" value="F:phosphatidylglycerol-prolipoprotein diacylglyceryl transferase activity"/>
    <property type="evidence" value="ECO:0007669"/>
    <property type="project" value="UniProtKB-UniRule"/>
</dbReference>
<feature type="transmembrane region" description="Helical" evidence="7">
    <location>
        <begin position="228"/>
        <end position="253"/>
    </location>
</feature>
<comment type="similarity">
    <text evidence="1 7">Belongs to the Lgt family.</text>
</comment>
<comment type="catalytic activity">
    <reaction evidence="7">
        <text>L-cysteinyl-[prolipoprotein] + a 1,2-diacyl-sn-glycero-3-phospho-(1'-sn-glycerol) = an S-1,2-diacyl-sn-glyceryl-L-cysteinyl-[prolipoprotein] + sn-glycerol 1-phosphate + H(+)</text>
        <dbReference type="Rhea" id="RHEA:56712"/>
        <dbReference type="Rhea" id="RHEA-COMP:14679"/>
        <dbReference type="Rhea" id="RHEA-COMP:14680"/>
        <dbReference type="ChEBI" id="CHEBI:15378"/>
        <dbReference type="ChEBI" id="CHEBI:29950"/>
        <dbReference type="ChEBI" id="CHEBI:57685"/>
        <dbReference type="ChEBI" id="CHEBI:64716"/>
        <dbReference type="ChEBI" id="CHEBI:140658"/>
        <dbReference type="EC" id="2.5.1.145"/>
    </reaction>
</comment>
<organism evidence="8 9">
    <name type="scientific">Paraphotobacterium marinum</name>
    <dbReference type="NCBI Taxonomy" id="1755811"/>
    <lineage>
        <taxon>Bacteria</taxon>
        <taxon>Pseudomonadati</taxon>
        <taxon>Pseudomonadota</taxon>
        <taxon>Gammaproteobacteria</taxon>
        <taxon>Vibrionales</taxon>
        <taxon>Vibrionaceae</taxon>
        <taxon>Paraphotobacterium</taxon>
    </lineage>
</organism>
<evidence type="ECO:0000256" key="3">
    <source>
        <dbReference type="ARBA" id="ARBA00022679"/>
    </source>
</evidence>
<dbReference type="GO" id="GO:0042158">
    <property type="term" value="P:lipoprotein biosynthetic process"/>
    <property type="evidence" value="ECO:0007669"/>
    <property type="project" value="UniProtKB-UniRule"/>
</dbReference>
<keyword evidence="4 7" id="KW-0812">Transmembrane</keyword>
<dbReference type="EMBL" id="CP022356">
    <property type="protein sequence ID" value="ASK79534.1"/>
    <property type="molecule type" value="Genomic_DNA"/>
</dbReference>
<dbReference type="EC" id="2.5.1.145" evidence="7"/>
<accession>A0A220VGL0</accession>
<gene>
    <name evidence="7" type="primary">lgt</name>
    <name evidence="8" type="ORF">CF386_10785</name>
</gene>
<dbReference type="Proteomes" id="UP000242175">
    <property type="component" value="Chromosome small"/>
</dbReference>
<evidence type="ECO:0000256" key="2">
    <source>
        <dbReference type="ARBA" id="ARBA00022475"/>
    </source>
</evidence>
<keyword evidence="9" id="KW-1185">Reference proteome</keyword>
<dbReference type="UniPathway" id="UPA00664"/>
<evidence type="ECO:0000256" key="4">
    <source>
        <dbReference type="ARBA" id="ARBA00022692"/>
    </source>
</evidence>
<comment type="function">
    <text evidence="7">Catalyzes the transfer of the diacylglyceryl group from phosphatidylglycerol to the sulfhydryl group of the N-terminal cysteine of a prolipoprotein, the first step in the formation of mature lipoproteins.</text>
</comment>
<evidence type="ECO:0000256" key="1">
    <source>
        <dbReference type="ARBA" id="ARBA00007150"/>
    </source>
</evidence>
<name>A0A220VGL0_9GAMM</name>
<dbReference type="AlphaFoldDB" id="A0A220VGL0"/>
<dbReference type="HAMAP" id="MF_01147">
    <property type="entry name" value="Lgt"/>
    <property type="match status" value="1"/>
</dbReference>
<dbReference type="PANTHER" id="PTHR30589:SF0">
    <property type="entry name" value="PHOSPHATIDYLGLYCEROL--PROLIPOPROTEIN DIACYLGLYCERYL TRANSFERASE"/>
    <property type="match status" value="1"/>
</dbReference>
<dbReference type="RefSeq" id="WP_089074442.1">
    <property type="nucleotide sequence ID" value="NZ_CBCSAM010000008.1"/>
</dbReference>
<dbReference type="KEGG" id="pmai:CF386_10785"/>
<keyword evidence="3 7" id="KW-0808">Transferase</keyword>
<comment type="subcellular location">
    <subcellularLocation>
        <location evidence="7">Cell membrane</location>
        <topology evidence="7">Multi-pass membrane protein</topology>
    </subcellularLocation>
</comment>
<feature type="transmembrane region" description="Helical" evidence="7">
    <location>
        <begin position="198"/>
        <end position="216"/>
    </location>
</feature>
<feature type="transmembrane region" description="Helical" evidence="7">
    <location>
        <begin position="96"/>
        <end position="114"/>
    </location>
</feature>
<keyword evidence="8" id="KW-0449">Lipoprotein</keyword>
<feature type="transmembrane region" description="Helical" evidence="7">
    <location>
        <begin position="58"/>
        <end position="76"/>
    </location>
</feature>
<comment type="pathway">
    <text evidence="7">Protein modification; lipoprotein biosynthesis (diacylglyceryl transfer).</text>
</comment>
<keyword evidence="6 7" id="KW-0472">Membrane</keyword>
<evidence type="ECO:0000256" key="5">
    <source>
        <dbReference type="ARBA" id="ARBA00022989"/>
    </source>
</evidence>
<keyword evidence="2 7" id="KW-1003">Cell membrane</keyword>
<dbReference type="NCBIfam" id="TIGR00544">
    <property type="entry name" value="lgt"/>
    <property type="match status" value="1"/>
</dbReference>
<feature type="transmembrane region" description="Helical" evidence="7">
    <location>
        <begin position="126"/>
        <end position="149"/>
    </location>
</feature>
<evidence type="ECO:0000256" key="6">
    <source>
        <dbReference type="ARBA" id="ARBA00023136"/>
    </source>
</evidence>
<reference evidence="8 9" key="1">
    <citation type="journal article" date="2016" name="Int. J. Syst. Evol. Microbiol.">
        <title>Paraphotobacterium marinum gen. nov., sp. nov., a member of the family Vibrionaceae, isolated from surface seawater.</title>
        <authorList>
            <person name="Huang Z."/>
            <person name="Dong C."/>
            <person name="Shao Z."/>
        </authorList>
    </citation>
    <scope>NUCLEOTIDE SEQUENCE [LARGE SCALE GENOMIC DNA]</scope>
    <source>
        <strain evidence="8 9">NSCS20N07D</strain>
    </source>
</reference>
<sequence>MLNFPNIDPVALSIGPIHIYWYAIMYISGYGLASMFLKMRIKKYNLPWKKDQLENLTLFIGIGCILGGRLGYVLFYNLPFYSNNPLQIFQIWHGGMSYHGGMIGVLLAIFIYGKKYNRSFFSISDFIAPAIPIGLALGRIGNFLGAQLYGKTTSLPWGMIFPNAGPLPRHPSQIYEFLLEGVLLFIILASLSRKSRAPMYLSGMFMVFYSIFRFISEFFREPDPQIGYLAWNWLTMGQVLSIPMFIIGIVLIFKSYTFEKKDVVLDLSRN</sequence>
<dbReference type="PANTHER" id="PTHR30589">
    <property type="entry name" value="PROLIPOPROTEIN DIACYLGLYCERYL TRANSFERASE"/>
    <property type="match status" value="1"/>
</dbReference>
<dbReference type="InterPro" id="IPR001640">
    <property type="entry name" value="Lgt"/>
</dbReference>
<evidence type="ECO:0000313" key="8">
    <source>
        <dbReference type="EMBL" id="ASK79534.1"/>
    </source>
</evidence>
<dbReference type="OrthoDB" id="871140at2"/>
<dbReference type="GO" id="GO:0005886">
    <property type="term" value="C:plasma membrane"/>
    <property type="evidence" value="ECO:0007669"/>
    <property type="project" value="UniProtKB-SubCell"/>
</dbReference>
<feature type="binding site" evidence="7">
    <location>
        <position position="139"/>
    </location>
    <ligand>
        <name>a 1,2-diacyl-sn-glycero-3-phospho-(1'-sn-glycerol)</name>
        <dbReference type="ChEBI" id="CHEBI:64716"/>
    </ligand>
</feature>
<evidence type="ECO:0000256" key="7">
    <source>
        <dbReference type="HAMAP-Rule" id="MF_01147"/>
    </source>
</evidence>
<feature type="transmembrane region" description="Helical" evidence="7">
    <location>
        <begin position="20"/>
        <end position="37"/>
    </location>
</feature>